<dbReference type="SUPFAM" id="SSF51735">
    <property type="entry name" value="NAD(P)-binding Rossmann-fold domains"/>
    <property type="match status" value="1"/>
</dbReference>
<organism evidence="4 5">
    <name type="scientific">Penicillium daleae</name>
    <dbReference type="NCBI Taxonomy" id="63821"/>
    <lineage>
        <taxon>Eukaryota</taxon>
        <taxon>Fungi</taxon>
        <taxon>Dikarya</taxon>
        <taxon>Ascomycota</taxon>
        <taxon>Pezizomycotina</taxon>
        <taxon>Eurotiomycetes</taxon>
        <taxon>Eurotiomycetidae</taxon>
        <taxon>Eurotiales</taxon>
        <taxon>Aspergillaceae</taxon>
        <taxon>Penicillium</taxon>
    </lineage>
</organism>
<dbReference type="GO" id="GO:0016651">
    <property type="term" value="F:oxidoreductase activity, acting on NAD(P)H"/>
    <property type="evidence" value="ECO:0007669"/>
    <property type="project" value="InterPro"/>
</dbReference>
<comment type="similarity">
    <text evidence="1">Belongs to the zinc-containing alcohol dehydrogenase family.</text>
</comment>
<keyword evidence="2" id="KW-0560">Oxidoreductase</keyword>
<sequence>MSQHALVLKEFGHPLVLESRPIPKPEPNEILIKILSVGLNPHDHKIRDHGIIVKAEDLPYIGANDIAGLVELVGSNVSSFRPGDRVFAQANTRSLDGGGLQQFATISADLVGRTPPSANHDDVATLPTVAMAAFIALFHESGLGLPLFHGMKEFDYPSQSLLVIGGGSSCGKLVIEFARLVGFGKIIAIASKMPEKEAELRKLGATLVIDRHAENLAEEARKVIGDDLIYAVDTINIGDGQKLGVTLLSTHRKGTLITLLPGNVDEAAVADKNARHDVRFSMGIGHLHRELGVQFWQHITGWLDSGSIRYLPYRVIGGLKADEVNAALDKIAQGETVKNVVHPNED</sequence>
<dbReference type="Proteomes" id="UP001213681">
    <property type="component" value="Unassembled WGS sequence"/>
</dbReference>
<dbReference type="InterPro" id="IPR013154">
    <property type="entry name" value="ADH-like_N"/>
</dbReference>
<dbReference type="InterPro" id="IPR036291">
    <property type="entry name" value="NAD(P)-bd_dom_sf"/>
</dbReference>
<dbReference type="SMART" id="SM00829">
    <property type="entry name" value="PKS_ER"/>
    <property type="match status" value="1"/>
</dbReference>
<evidence type="ECO:0000313" key="5">
    <source>
        <dbReference type="Proteomes" id="UP001213681"/>
    </source>
</evidence>
<dbReference type="AlphaFoldDB" id="A0AAD6BXQ3"/>
<dbReference type="PANTHER" id="PTHR45348">
    <property type="entry name" value="HYPOTHETICAL OXIDOREDUCTASE (EUROFUNG)"/>
    <property type="match status" value="1"/>
</dbReference>
<dbReference type="InterPro" id="IPR013149">
    <property type="entry name" value="ADH-like_C"/>
</dbReference>
<dbReference type="GeneID" id="81603571"/>
<evidence type="ECO:0000313" key="4">
    <source>
        <dbReference type="EMBL" id="KAJ5438948.1"/>
    </source>
</evidence>
<comment type="caution">
    <text evidence="4">The sequence shown here is derived from an EMBL/GenBank/DDBJ whole genome shotgun (WGS) entry which is preliminary data.</text>
</comment>
<dbReference type="InterPro" id="IPR011032">
    <property type="entry name" value="GroES-like_sf"/>
</dbReference>
<dbReference type="Pfam" id="PF08240">
    <property type="entry name" value="ADH_N"/>
    <property type="match status" value="1"/>
</dbReference>
<proteinExistence type="inferred from homology"/>
<dbReference type="SUPFAM" id="SSF50129">
    <property type="entry name" value="GroES-like"/>
    <property type="match status" value="1"/>
</dbReference>
<dbReference type="RefSeq" id="XP_056762177.1">
    <property type="nucleotide sequence ID" value="XM_056913328.1"/>
</dbReference>
<dbReference type="CDD" id="cd08249">
    <property type="entry name" value="enoyl_reductase_like"/>
    <property type="match status" value="1"/>
</dbReference>
<reference evidence="4" key="2">
    <citation type="journal article" date="2023" name="IMA Fungus">
        <title>Comparative genomic study of the Penicillium genus elucidates a diverse pangenome and 15 lateral gene transfer events.</title>
        <authorList>
            <person name="Petersen C."/>
            <person name="Sorensen T."/>
            <person name="Nielsen M.R."/>
            <person name="Sondergaard T.E."/>
            <person name="Sorensen J.L."/>
            <person name="Fitzpatrick D.A."/>
            <person name="Frisvad J.C."/>
            <person name="Nielsen K.L."/>
        </authorList>
    </citation>
    <scope>NUCLEOTIDE SEQUENCE</scope>
    <source>
        <strain evidence="4">IBT 16125</strain>
    </source>
</reference>
<evidence type="ECO:0000256" key="1">
    <source>
        <dbReference type="ARBA" id="ARBA00008072"/>
    </source>
</evidence>
<dbReference type="InterPro" id="IPR020843">
    <property type="entry name" value="ER"/>
</dbReference>
<dbReference type="InterPro" id="IPR047122">
    <property type="entry name" value="Trans-enoyl_RdTase-like"/>
</dbReference>
<keyword evidence="5" id="KW-1185">Reference proteome</keyword>
<feature type="domain" description="Enoyl reductase (ER)" evidence="3">
    <location>
        <begin position="12"/>
        <end position="341"/>
    </location>
</feature>
<dbReference type="Pfam" id="PF00107">
    <property type="entry name" value="ADH_zinc_N"/>
    <property type="match status" value="1"/>
</dbReference>
<dbReference type="EMBL" id="JAPVEA010000008">
    <property type="protein sequence ID" value="KAJ5438948.1"/>
    <property type="molecule type" value="Genomic_DNA"/>
</dbReference>
<evidence type="ECO:0000256" key="2">
    <source>
        <dbReference type="ARBA" id="ARBA00023002"/>
    </source>
</evidence>
<dbReference type="Gene3D" id="3.40.50.720">
    <property type="entry name" value="NAD(P)-binding Rossmann-like Domain"/>
    <property type="match status" value="1"/>
</dbReference>
<dbReference type="PANTHER" id="PTHR45348:SF2">
    <property type="entry name" value="ZINC-TYPE ALCOHOL DEHYDROGENASE-LIKE PROTEIN C2E1P3.01"/>
    <property type="match status" value="1"/>
</dbReference>
<reference evidence="4" key="1">
    <citation type="submission" date="2022-12" db="EMBL/GenBank/DDBJ databases">
        <authorList>
            <person name="Petersen C."/>
        </authorList>
    </citation>
    <scope>NUCLEOTIDE SEQUENCE</scope>
    <source>
        <strain evidence="4">IBT 16125</strain>
    </source>
</reference>
<evidence type="ECO:0000259" key="3">
    <source>
        <dbReference type="SMART" id="SM00829"/>
    </source>
</evidence>
<gene>
    <name evidence="4" type="ORF">N7458_009946</name>
</gene>
<protein>
    <submittedName>
        <fullName evidence="4">Alcohol dehydrogenase</fullName>
    </submittedName>
</protein>
<name>A0AAD6BXQ3_9EURO</name>
<dbReference type="Gene3D" id="3.90.180.10">
    <property type="entry name" value="Medium-chain alcohol dehydrogenases, catalytic domain"/>
    <property type="match status" value="1"/>
</dbReference>
<accession>A0AAD6BXQ3</accession>